<evidence type="ECO:0000256" key="1">
    <source>
        <dbReference type="ARBA" id="ARBA00001947"/>
    </source>
</evidence>
<dbReference type="GO" id="GO:0047789">
    <property type="term" value="F:creatininase activity"/>
    <property type="evidence" value="ECO:0007669"/>
    <property type="project" value="InterPro"/>
</dbReference>
<dbReference type="Gene3D" id="3.40.50.10310">
    <property type="entry name" value="Creatininase"/>
    <property type="match status" value="1"/>
</dbReference>
<keyword evidence="3" id="KW-0378">Hydrolase</keyword>
<comment type="cofactor">
    <cofactor evidence="1">
        <name>Zn(2+)</name>
        <dbReference type="ChEBI" id="CHEBI:29105"/>
    </cofactor>
</comment>
<dbReference type="GO" id="GO:0046872">
    <property type="term" value="F:metal ion binding"/>
    <property type="evidence" value="ECO:0007669"/>
    <property type="project" value="UniProtKB-KW"/>
</dbReference>
<dbReference type="GO" id="GO:0009231">
    <property type="term" value="P:riboflavin biosynthetic process"/>
    <property type="evidence" value="ECO:0007669"/>
    <property type="project" value="TreeGrafter"/>
</dbReference>
<dbReference type="PANTHER" id="PTHR35005:SF1">
    <property type="entry name" value="2-AMINO-5-FORMYLAMINO-6-RIBOSYLAMINOPYRIMIDIN-4(3H)-ONE 5'-MONOPHOSPHATE DEFORMYLASE"/>
    <property type="match status" value="1"/>
</dbReference>
<organism evidence="6 7">
    <name type="scientific">[Brevibacterium] flavum</name>
    <dbReference type="NCBI Taxonomy" id="92706"/>
    <lineage>
        <taxon>Bacteria</taxon>
        <taxon>Bacillati</taxon>
        <taxon>Actinomycetota</taxon>
        <taxon>Actinomycetes</taxon>
        <taxon>Mycobacteriales</taxon>
        <taxon>Corynebacteriaceae</taxon>
        <taxon>Corynebacterium</taxon>
    </lineage>
</organism>
<keyword evidence="4" id="KW-0862">Zinc</keyword>
<keyword evidence="7" id="KW-1185">Reference proteome</keyword>
<dbReference type="InterPro" id="IPR003785">
    <property type="entry name" value="Creatininase/forma_Hydrolase"/>
</dbReference>
<dbReference type="EMBL" id="CP011309">
    <property type="protein sequence ID" value="AKF26391.1"/>
    <property type="molecule type" value="Genomic_DNA"/>
</dbReference>
<evidence type="ECO:0000313" key="6">
    <source>
        <dbReference type="EMBL" id="AKF26391.1"/>
    </source>
</evidence>
<protein>
    <submittedName>
        <fullName evidence="6">Amidase</fullName>
    </submittedName>
</protein>
<dbReference type="HOGENOM" id="CLU_055029_3_1_11"/>
<dbReference type="PATRIC" id="fig|92706.3.peg.391"/>
<evidence type="ECO:0000256" key="2">
    <source>
        <dbReference type="ARBA" id="ARBA00022723"/>
    </source>
</evidence>
<dbReference type="Proteomes" id="UP000034037">
    <property type="component" value="Chromosome"/>
</dbReference>
<evidence type="ECO:0000313" key="7">
    <source>
        <dbReference type="Proteomes" id="UP000034037"/>
    </source>
</evidence>
<dbReference type="InterPro" id="IPR031034">
    <property type="entry name" value="Creatininase"/>
</dbReference>
<dbReference type="SUPFAM" id="SSF102215">
    <property type="entry name" value="Creatininase"/>
    <property type="match status" value="1"/>
</dbReference>
<accession>A0A0F6Z464</accession>
<dbReference type="Pfam" id="PF02633">
    <property type="entry name" value="Creatininase"/>
    <property type="match status" value="1"/>
</dbReference>
<dbReference type="GO" id="GO:0016811">
    <property type="term" value="F:hydrolase activity, acting on carbon-nitrogen (but not peptide) bonds, in linear amides"/>
    <property type="evidence" value="ECO:0007669"/>
    <property type="project" value="TreeGrafter"/>
</dbReference>
<sequence length="257" mass="27648">MIFAANMSWEQYAAKTDGVAIIPAGSCEQHGSHLPLSTDSIIATEISRMVAEQIDGIVLPTLNYGYRSSPYSGGGPLFPGTVDLSLNTMVELASNLLDELLADGFRKILFLSAHFENQAPILEAMHLAQRQHCTDNQIVLANWWDPLKDSVMDEVFSDITFPGWDLEHAAVTETSLLMHLAPELVHSDKLPAKEAFTVPPYLRVPLQTSDIPSHGALADAVGATAGKGKIIADAAATAIAGICAYEFGVHIKTPVKL</sequence>
<dbReference type="GO" id="GO:0006601">
    <property type="term" value="P:creatine biosynthetic process"/>
    <property type="evidence" value="ECO:0007669"/>
    <property type="project" value="InterPro"/>
</dbReference>
<gene>
    <name evidence="6" type="ORF">YH66_01890</name>
</gene>
<dbReference type="RefSeq" id="WP_034983505.1">
    <property type="nucleotide sequence ID" value="NZ_CP011309.1"/>
</dbReference>
<dbReference type="PANTHER" id="PTHR35005">
    <property type="entry name" value="3-DEHYDRO-SCYLLO-INOSOSE HYDROLASE"/>
    <property type="match status" value="1"/>
</dbReference>
<proteinExistence type="inferred from homology"/>
<evidence type="ECO:0000256" key="3">
    <source>
        <dbReference type="ARBA" id="ARBA00022801"/>
    </source>
</evidence>
<evidence type="ECO:0000256" key="4">
    <source>
        <dbReference type="ARBA" id="ARBA00022833"/>
    </source>
</evidence>
<dbReference type="AlphaFoldDB" id="A0A0F6Z464"/>
<evidence type="ECO:0000256" key="5">
    <source>
        <dbReference type="ARBA" id="ARBA00024029"/>
    </source>
</evidence>
<name>A0A0F6Z464_9CORY</name>
<dbReference type="InterPro" id="IPR024087">
    <property type="entry name" value="Creatininase-like_sf"/>
</dbReference>
<reference evidence="6 7" key="1">
    <citation type="submission" date="2015-04" db="EMBL/GenBank/DDBJ databases">
        <title>Complete Genome Sequence of Brevibacterium flavum ATCC 15168.</title>
        <authorList>
            <person name="Ahn J."/>
            <person name="Park G."/>
            <person name="Jeon W."/>
            <person name="Jang Y."/>
            <person name="Jang M."/>
            <person name="Lee H."/>
            <person name="Lee H."/>
        </authorList>
    </citation>
    <scope>NUCLEOTIDE SEQUENCE [LARGE SCALE GENOMIC DNA]</scope>
    <source>
        <strain evidence="6 7">ATCC 15168</strain>
    </source>
</reference>
<comment type="similarity">
    <text evidence="5">Belongs to the creatininase superfamily.</text>
</comment>
<dbReference type="GO" id="GO:0006602">
    <property type="term" value="P:creatinine catabolic process"/>
    <property type="evidence" value="ECO:0007669"/>
    <property type="project" value="InterPro"/>
</dbReference>
<keyword evidence="2" id="KW-0479">Metal-binding</keyword>
<dbReference type="NCBIfam" id="TIGR04448">
    <property type="entry name" value="creatininase"/>
    <property type="match status" value="1"/>
</dbReference>